<dbReference type="InterPro" id="IPR001763">
    <property type="entry name" value="Rhodanese-like_dom"/>
</dbReference>
<dbReference type="Pfam" id="PF26341">
    <property type="entry name" value="AAA_SelU"/>
    <property type="match status" value="1"/>
</dbReference>
<comment type="caution">
    <text evidence="3">The sequence shown here is derived from an EMBL/GenBank/DDBJ whole genome shotgun (WGS) entry which is preliminary data.</text>
</comment>
<dbReference type="Gene3D" id="3.40.250.10">
    <property type="entry name" value="Rhodanese-like domain"/>
    <property type="match status" value="1"/>
</dbReference>
<evidence type="ECO:0000259" key="2">
    <source>
        <dbReference type="PROSITE" id="PS50206"/>
    </source>
</evidence>
<dbReference type="NCBIfam" id="NF008752">
    <property type="entry name" value="PRK11784.1-4"/>
    <property type="match status" value="1"/>
</dbReference>
<feature type="domain" description="Rhodanese" evidence="2">
    <location>
        <begin position="12"/>
        <end position="135"/>
    </location>
</feature>
<dbReference type="InterPro" id="IPR017582">
    <property type="entry name" value="SelU"/>
</dbReference>
<dbReference type="SUPFAM" id="SSF52821">
    <property type="entry name" value="Rhodanese/Cell cycle control phosphatase"/>
    <property type="match status" value="1"/>
</dbReference>
<accession>A0A841L2F1</accession>
<keyword evidence="4" id="KW-1185">Reference proteome</keyword>
<evidence type="ECO:0000313" key="3">
    <source>
        <dbReference type="EMBL" id="MBB6216535.1"/>
    </source>
</evidence>
<reference evidence="3 4" key="1">
    <citation type="submission" date="2020-08" db="EMBL/GenBank/DDBJ databases">
        <title>Genomic Encyclopedia of Type Strains, Phase IV (KMG-IV): sequencing the most valuable type-strain genomes for metagenomic binning, comparative biology and taxonomic classification.</title>
        <authorList>
            <person name="Goeker M."/>
        </authorList>
    </citation>
    <scope>NUCLEOTIDE SEQUENCE [LARGE SCALE GENOMIC DNA]</scope>
    <source>
        <strain evidence="3 4">DSM 103526</strain>
    </source>
</reference>
<dbReference type="InterPro" id="IPR036873">
    <property type="entry name" value="Rhodanese-like_dom_sf"/>
</dbReference>
<protein>
    <submittedName>
        <fullName evidence="3">tRNA 2-selenouridine synthase</fullName>
        <ecNumber evidence="3">2.9.1.-</ecNumber>
    </submittedName>
</protein>
<dbReference type="RefSeq" id="WP_184311067.1">
    <property type="nucleotide sequence ID" value="NZ_JACHEN010000015.1"/>
</dbReference>
<dbReference type="GO" id="GO:0002098">
    <property type="term" value="P:tRNA wobble uridine modification"/>
    <property type="evidence" value="ECO:0007669"/>
    <property type="project" value="InterPro"/>
</dbReference>
<dbReference type="InterPro" id="IPR027417">
    <property type="entry name" value="P-loop_NTPase"/>
</dbReference>
<dbReference type="NCBIfam" id="TIGR03167">
    <property type="entry name" value="tRNA_sel_U_synt"/>
    <property type="match status" value="1"/>
</dbReference>
<dbReference type="PANTHER" id="PTHR30401:SF0">
    <property type="entry name" value="TRNA 2-SELENOURIDINE SYNTHASE"/>
    <property type="match status" value="1"/>
</dbReference>
<dbReference type="EMBL" id="JACHEN010000015">
    <property type="protein sequence ID" value="MBB6216535.1"/>
    <property type="molecule type" value="Genomic_DNA"/>
</dbReference>
<evidence type="ECO:0000313" key="4">
    <source>
        <dbReference type="Proteomes" id="UP000579281"/>
    </source>
</evidence>
<dbReference type="AlphaFoldDB" id="A0A841L2F1"/>
<evidence type="ECO:0000256" key="1">
    <source>
        <dbReference type="ARBA" id="ARBA00023266"/>
    </source>
</evidence>
<dbReference type="InterPro" id="IPR058840">
    <property type="entry name" value="AAA_SelU"/>
</dbReference>
<dbReference type="PANTHER" id="PTHR30401">
    <property type="entry name" value="TRNA 2-SELENOURIDINE SYNTHASE"/>
    <property type="match status" value="1"/>
</dbReference>
<dbReference type="SUPFAM" id="SSF52540">
    <property type="entry name" value="P-loop containing nucleoside triphosphate hydrolases"/>
    <property type="match status" value="1"/>
</dbReference>
<keyword evidence="3" id="KW-0808">Transferase</keyword>
<proteinExistence type="predicted"/>
<dbReference type="EC" id="2.9.1.-" evidence="3"/>
<dbReference type="GO" id="GO:0043828">
    <property type="term" value="F:tRNA 2-selenouridine synthase activity"/>
    <property type="evidence" value="ECO:0007669"/>
    <property type="project" value="InterPro"/>
</dbReference>
<name>A0A841L2F1_9FIRM</name>
<keyword evidence="1" id="KW-0711">Selenium</keyword>
<dbReference type="Pfam" id="PF00581">
    <property type="entry name" value="Rhodanese"/>
    <property type="match status" value="1"/>
</dbReference>
<dbReference type="Proteomes" id="UP000579281">
    <property type="component" value="Unassembled WGS sequence"/>
</dbReference>
<dbReference type="PROSITE" id="PS50206">
    <property type="entry name" value="RHODANESE_3"/>
    <property type="match status" value="1"/>
</dbReference>
<sequence>MLKPVTVENALNMTNRLFIDVRSPSEFAEATIPGAINIPILDDYERAKVGTVYRKDSKEDATTVGLDFVASKLTGIYERIKYYSDIYDSIIIFCWRGGMRSKSVCNFLNMMSISNTYQLAGGYKAYRKHVVDFIDHSIEKYKFIMIHGLTGVGKTHILELLHQYGQPVLDLERLAQNSGSVFGDIVFEGSPPTQKNFEAFIFDNLSKLCNNYVFVESESKRIGGVHVPESLYTRMLSGAHVLIETSLQNRVDIILSDYVNQLAHKNEKIIAAIQNLNKRLGNDVVADLVHRVKAKEYTYVIEYLIEYYYDPLYKYSIEKYRPYDLTIEYENIEEVVPKLEHFVTYI</sequence>
<dbReference type="NCBIfam" id="NF008750">
    <property type="entry name" value="PRK11784.1-2"/>
    <property type="match status" value="1"/>
</dbReference>
<dbReference type="SMART" id="SM00450">
    <property type="entry name" value="RHOD"/>
    <property type="match status" value="1"/>
</dbReference>
<gene>
    <name evidence="3" type="ORF">HNQ80_002637</name>
</gene>
<organism evidence="3 4">
    <name type="scientific">Anaerosolibacter carboniphilus</name>
    <dbReference type="NCBI Taxonomy" id="1417629"/>
    <lineage>
        <taxon>Bacteria</taxon>
        <taxon>Bacillati</taxon>
        <taxon>Bacillota</taxon>
        <taxon>Clostridia</taxon>
        <taxon>Peptostreptococcales</taxon>
        <taxon>Thermotaleaceae</taxon>
        <taxon>Anaerosolibacter</taxon>
    </lineage>
</organism>